<reference evidence="2 4" key="1">
    <citation type="submission" date="2020-08" db="EMBL/GenBank/DDBJ databases">
        <title>Genomic Encyclopedia of Type Strains, Phase IV (KMG-IV): sequencing the most valuable type-strain genomes for metagenomic binning, comparative biology and taxonomic classification.</title>
        <authorList>
            <person name="Goeker M."/>
        </authorList>
    </citation>
    <scope>NUCLEOTIDE SEQUENCE [LARGE SCALE GENOMIC DNA]</scope>
    <source>
        <strain evidence="2 4">DSM 14562</strain>
    </source>
</reference>
<sequence>MRKSVVETCAASAEIANRETWPQTDGIQPEIVVRLDLVGDVVRLIRAIECGGESVVEVEAWRSSYESLEQAADTYEALSSREDEFAYLSVGALVFGPEWVTQATTGMVEEFIWQRNQERERVARELEKERVRLEEEQEAETSISVYFREKKGAYLLTLERGSNEAELVWSISFEESWERDRFWDWLGWQNERFEEFAEFMRDGSRLDLERRLLREMLVTEQSVKKQGLGSGGRRPLRFWRGEL</sequence>
<dbReference type="EMBL" id="JAFHKU010000121">
    <property type="protein sequence ID" value="MBN3557685.1"/>
    <property type="molecule type" value="Genomic_DNA"/>
</dbReference>
<dbReference type="Proteomes" id="UP000584663">
    <property type="component" value="Unassembled WGS sequence"/>
</dbReference>
<comment type="caution">
    <text evidence="3">The sequence shown here is derived from an EMBL/GenBank/DDBJ whole genome shotgun (WGS) entry which is preliminary data.</text>
</comment>
<evidence type="ECO:0000313" key="5">
    <source>
        <dbReference type="Proteomes" id="UP000704529"/>
    </source>
</evidence>
<dbReference type="Proteomes" id="UP000704529">
    <property type="component" value="Unassembled WGS sequence"/>
</dbReference>
<reference evidence="3" key="2">
    <citation type="submission" date="2021-01" db="EMBL/GenBank/DDBJ databases">
        <title>Genome Sequencing of Type Strains.</title>
        <authorList>
            <person name="Lemaire J.F."/>
            <person name="Inderbitzin P."/>
            <person name="Collins S.B."/>
            <person name="Wespe N."/>
            <person name="Knight-Connoni V."/>
        </authorList>
    </citation>
    <scope>NUCLEOTIDE SEQUENCE</scope>
    <source>
        <strain evidence="3">DSM 14562</strain>
    </source>
</reference>
<keyword evidence="4" id="KW-1185">Reference proteome</keyword>
<dbReference type="RefSeq" id="WP_184106242.1">
    <property type="nucleotide sequence ID" value="NZ_JAFHKU010000121.1"/>
</dbReference>
<keyword evidence="1" id="KW-0175">Coiled coil</keyword>
<feature type="coiled-coil region" evidence="1">
    <location>
        <begin position="116"/>
        <end position="143"/>
    </location>
</feature>
<evidence type="ECO:0000256" key="1">
    <source>
        <dbReference type="SAM" id="Coils"/>
    </source>
</evidence>
<dbReference type="AlphaFoldDB" id="A0AA41A0F1"/>
<organism evidence="3 5">
    <name type="scientific">Sphingomonas yabuuchiae</name>
    <dbReference type="NCBI Taxonomy" id="172044"/>
    <lineage>
        <taxon>Bacteria</taxon>
        <taxon>Pseudomonadati</taxon>
        <taxon>Pseudomonadota</taxon>
        <taxon>Alphaproteobacteria</taxon>
        <taxon>Sphingomonadales</taxon>
        <taxon>Sphingomonadaceae</taxon>
        <taxon>Sphingomonas</taxon>
    </lineage>
</organism>
<name>A0AA41A0F1_9SPHN</name>
<evidence type="ECO:0000313" key="4">
    <source>
        <dbReference type="Proteomes" id="UP000584663"/>
    </source>
</evidence>
<evidence type="ECO:0000313" key="2">
    <source>
        <dbReference type="EMBL" id="MBB4610770.1"/>
    </source>
</evidence>
<protein>
    <submittedName>
        <fullName evidence="3">Uncharacterized protein</fullName>
    </submittedName>
</protein>
<accession>A0AA41A0F1</accession>
<gene>
    <name evidence="2" type="ORF">GGQ89_003004</name>
    <name evidence="3" type="ORF">JYA60_05535</name>
</gene>
<dbReference type="EMBL" id="JACHNX010000014">
    <property type="protein sequence ID" value="MBB4610770.1"/>
    <property type="molecule type" value="Genomic_DNA"/>
</dbReference>
<proteinExistence type="predicted"/>
<evidence type="ECO:0000313" key="3">
    <source>
        <dbReference type="EMBL" id="MBN3557685.1"/>
    </source>
</evidence>